<reference evidence="2" key="1">
    <citation type="journal article" date="2009" name="PLoS Genet.">
        <title>Sequencing, mapping, and analysis of 27,455 maize full-length cDNAs.</title>
        <authorList>
            <person name="Soderlund C."/>
            <person name="Descour A."/>
            <person name="Kudrna D."/>
            <person name="Bomhoff M."/>
            <person name="Boyd L."/>
            <person name="Currie J."/>
            <person name="Angelova A."/>
            <person name="Collura K."/>
            <person name="Wissotski M."/>
            <person name="Ashley E."/>
            <person name="Morrow D."/>
            <person name="Fernandes J."/>
            <person name="Walbot V."/>
            <person name="Yu Y."/>
        </authorList>
    </citation>
    <scope>NUCLEOTIDE SEQUENCE</scope>
    <source>
        <strain evidence="2">B73</strain>
    </source>
</reference>
<proteinExistence type="evidence at transcript level"/>
<evidence type="ECO:0000313" key="2">
    <source>
        <dbReference type="EMBL" id="ACR34378.1"/>
    </source>
</evidence>
<evidence type="ECO:0000256" key="1">
    <source>
        <dbReference type="SAM" id="MobiDB-lite"/>
    </source>
</evidence>
<protein>
    <submittedName>
        <fullName evidence="2">Uncharacterized protein</fullName>
    </submittedName>
</protein>
<name>C4IZM8_MAIZE</name>
<dbReference type="EMBL" id="BT084025">
    <property type="protein sequence ID" value="ACR34378.1"/>
    <property type="molecule type" value="mRNA"/>
</dbReference>
<feature type="region of interest" description="Disordered" evidence="1">
    <location>
        <begin position="49"/>
        <end position="70"/>
    </location>
</feature>
<organism evidence="2">
    <name type="scientific">Zea mays</name>
    <name type="common">Maize</name>
    <dbReference type="NCBI Taxonomy" id="4577"/>
    <lineage>
        <taxon>Eukaryota</taxon>
        <taxon>Viridiplantae</taxon>
        <taxon>Streptophyta</taxon>
        <taxon>Embryophyta</taxon>
        <taxon>Tracheophyta</taxon>
        <taxon>Spermatophyta</taxon>
        <taxon>Magnoliopsida</taxon>
        <taxon>Liliopsida</taxon>
        <taxon>Poales</taxon>
        <taxon>Poaceae</taxon>
        <taxon>PACMAD clade</taxon>
        <taxon>Panicoideae</taxon>
        <taxon>Andropogonodae</taxon>
        <taxon>Andropogoneae</taxon>
        <taxon>Tripsacinae</taxon>
        <taxon>Zea</taxon>
    </lineage>
</organism>
<reference evidence="2" key="2">
    <citation type="submission" date="2012-06" db="EMBL/GenBank/DDBJ databases">
        <authorList>
            <person name="Yu Y."/>
            <person name="Currie J."/>
            <person name="Lomeli R."/>
            <person name="Angelova A."/>
            <person name="Collura K."/>
            <person name="Wissotski M."/>
            <person name="Campos D."/>
            <person name="Kudrna D."/>
            <person name="Golser W."/>
            <person name="Ashely E."/>
            <person name="Descour A."/>
            <person name="Fernandes J."/>
            <person name="Soderlund C."/>
            <person name="Walbot V."/>
        </authorList>
    </citation>
    <scope>NUCLEOTIDE SEQUENCE</scope>
    <source>
        <strain evidence="2">B73</strain>
    </source>
</reference>
<accession>C4IZM8</accession>
<sequence length="151" mass="16681">MRAVTGGTPTWSCWCRNLMYPEASCRTEAVSVCTAKAKQRNERSETCDHRSACNSSCADDDKGRNGRGSSAGCTAKIKLWENNTIPSRTATLAAGAPRLSRRSCPSSPWAIRARFSGCCYSSASASSRTWACFPTPLAGSRRRRRRRRLWH</sequence>
<dbReference type="AlphaFoldDB" id="C4IZM8"/>